<dbReference type="PROSITE" id="PS51918">
    <property type="entry name" value="RADICAL_SAM"/>
    <property type="match status" value="1"/>
</dbReference>
<name>A0A7G9W513_ALKCA</name>
<dbReference type="RefSeq" id="WP_213167440.1">
    <property type="nucleotide sequence ID" value="NZ_CP058559.1"/>
</dbReference>
<keyword evidence="3" id="KW-0479">Metal-binding</keyword>
<dbReference type="InterPro" id="IPR034466">
    <property type="entry name" value="Methyltransferase_Class_B"/>
</dbReference>
<dbReference type="GO" id="GO:0051539">
    <property type="term" value="F:4 iron, 4 sulfur cluster binding"/>
    <property type="evidence" value="ECO:0007669"/>
    <property type="project" value="UniProtKB-KW"/>
</dbReference>
<keyword evidence="9" id="KW-1185">Reference proteome</keyword>
<dbReference type="CDD" id="cd02068">
    <property type="entry name" value="radical_SAM_B12_BD"/>
    <property type="match status" value="1"/>
</dbReference>
<dbReference type="PANTHER" id="PTHR43409">
    <property type="entry name" value="ANAEROBIC MAGNESIUM-PROTOPORPHYRIN IX MONOMETHYL ESTER CYCLASE-RELATED"/>
    <property type="match status" value="1"/>
</dbReference>
<sequence length="566" mass="66067">MKVLLVGINAKYIHTNLAIRYLRNSIEELPIEVSIYEPSINNHFDDVLMNIYIQKPDILGFSCYIWNIEMVNKLCSSLSKVLPDTKIVLGGPEVSFETVDYLKQHPYIHCIIKGEGEIPFKKVIQAINTGVSIENIPAVMTKNTDNNMGEVPDLTDRIFPYNGEDLTALSQQILYYEASRGCPFSCSYCLSSTTHGVRYVDVEKVKKELELISQATSMIKFVDRTFNCDIDKTIDILTFIKNLDTETTFHLEISAHLITEELLNLLEQMPLNRIQLEIGVQTTNEESVKAIQRSTNFKKIKEIVSRVNHFNNIHQHLDLIAGLPYENFESFKKSFNDVMALKPHKLQLGFLKLLKGSKIREESGLHQYKFNEFAPYEILESKYIKFHEMIKLKGIEHLLETFYNSHKFEKTMEYLHGKLGNYFEVYEKIYEFYQEKNLVGANISHNDLYQLLEEFSELVDVPKNVFMEILKYDYLLHKRTNTLPEFFGEKTKLKERVFEFLKDPSNIEKYIPHFSDIRPTEIYKQIIVEKFAVNPISLKEEVVYLLFDYKSKEGLFEKPRVLEINI</sequence>
<keyword evidence="2" id="KW-0949">S-adenosyl-L-methionine</keyword>
<dbReference type="PROSITE" id="PS51332">
    <property type="entry name" value="B12_BINDING"/>
    <property type="match status" value="1"/>
</dbReference>
<evidence type="ECO:0000256" key="4">
    <source>
        <dbReference type="ARBA" id="ARBA00023004"/>
    </source>
</evidence>
<dbReference type="InterPro" id="IPR025288">
    <property type="entry name" value="DUF4080"/>
</dbReference>
<dbReference type="SMART" id="SM00729">
    <property type="entry name" value="Elp3"/>
    <property type="match status" value="1"/>
</dbReference>
<comment type="cofactor">
    <cofactor evidence="1">
        <name>[4Fe-4S] cluster</name>
        <dbReference type="ChEBI" id="CHEBI:49883"/>
    </cofactor>
</comment>
<evidence type="ECO:0000256" key="3">
    <source>
        <dbReference type="ARBA" id="ARBA00022723"/>
    </source>
</evidence>
<dbReference type="Gene3D" id="3.40.50.280">
    <property type="entry name" value="Cobalamin-binding domain"/>
    <property type="match status" value="1"/>
</dbReference>
<evidence type="ECO:0000313" key="9">
    <source>
        <dbReference type="Proteomes" id="UP000516160"/>
    </source>
</evidence>
<dbReference type="GO" id="GO:0046872">
    <property type="term" value="F:metal ion binding"/>
    <property type="evidence" value="ECO:0007669"/>
    <property type="project" value="UniProtKB-KW"/>
</dbReference>
<dbReference type="GO" id="GO:0005829">
    <property type="term" value="C:cytosol"/>
    <property type="evidence" value="ECO:0007669"/>
    <property type="project" value="TreeGrafter"/>
</dbReference>
<dbReference type="Pfam" id="PF13311">
    <property type="entry name" value="DUF4080"/>
    <property type="match status" value="1"/>
</dbReference>
<dbReference type="SFLD" id="SFLDG01123">
    <property type="entry name" value="methyltransferase_(Class_B)"/>
    <property type="match status" value="1"/>
</dbReference>
<dbReference type="InterPro" id="IPR051198">
    <property type="entry name" value="BchE-like"/>
</dbReference>
<dbReference type="InterPro" id="IPR036724">
    <property type="entry name" value="Cobalamin-bd_sf"/>
</dbReference>
<dbReference type="Proteomes" id="UP000516160">
    <property type="component" value="Chromosome"/>
</dbReference>
<evidence type="ECO:0000256" key="1">
    <source>
        <dbReference type="ARBA" id="ARBA00001966"/>
    </source>
</evidence>
<evidence type="ECO:0000259" key="7">
    <source>
        <dbReference type="PROSITE" id="PS51918"/>
    </source>
</evidence>
<dbReference type="Gene3D" id="3.80.30.20">
    <property type="entry name" value="tm_1862 like domain"/>
    <property type="match status" value="1"/>
</dbReference>
<dbReference type="SUPFAM" id="SSF52242">
    <property type="entry name" value="Cobalamin (vitamin B12)-binding domain"/>
    <property type="match status" value="1"/>
</dbReference>
<dbReference type="InterPro" id="IPR007197">
    <property type="entry name" value="rSAM"/>
</dbReference>
<dbReference type="InterPro" id="IPR006158">
    <property type="entry name" value="Cobalamin-bd"/>
</dbReference>
<dbReference type="KEGG" id="acae:HYG86_02865"/>
<dbReference type="SFLD" id="SFLDS00029">
    <property type="entry name" value="Radical_SAM"/>
    <property type="match status" value="1"/>
</dbReference>
<dbReference type="Pfam" id="PF04055">
    <property type="entry name" value="Radical_SAM"/>
    <property type="match status" value="1"/>
</dbReference>
<reference evidence="8 9" key="1">
    <citation type="submission" date="2020-07" db="EMBL/GenBank/DDBJ databases">
        <title>Alkalicella. sp. LB2 genome.</title>
        <authorList>
            <person name="Postec A."/>
            <person name="Quemeneur M."/>
        </authorList>
    </citation>
    <scope>NUCLEOTIDE SEQUENCE [LARGE SCALE GENOMIC DNA]</scope>
    <source>
        <strain evidence="8 9">LB2</strain>
    </source>
</reference>
<dbReference type="PANTHER" id="PTHR43409:SF16">
    <property type="entry name" value="SLR0320 PROTEIN"/>
    <property type="match status" value="1"/>
</dbReference>
<dbReference type="InterPro" id="IPR006638">
    <property type="entry name" value="Elp3/MiaA/NifB-like_rSAM"/>
</dbReference>
<organism evidence="8 9">
    <name type="scientific">Alkalicella caledoniensis</name>
    <dbReference type="NCBI Taxonomy" id="2731377"/>
    <lineage>
        <taxon>Bacteria</taxon>
        <taxon>Bacillati</taxon>
        <taxon>Bacillota</taxon>
        <taxon>Clostridia</taxon>
        <taxon>Eubacteriales</taxon>
        <taxon>Proteinivoracaceae</taxon>
        <taxon>Alkalicella</taxon>
    </lineage>
</organism>
<evidence type="ECO:0000313" key="8">
    <source>
        <dbReference type="EMBL" id="QNO13775.1"/>
    </source>
</evidence>
<dbReference type="CDD" id="cd01335">
    <property type="entry name" value="Radical_SAM"/>
    <property type="match status" value="1"/>
</dbReference>
<dbReference type="GO" id="GO:0003824">
    <property type="term" value="F:catalytic activity"/>
    <property type="evidence" value="ECO:0007669"/>
    <property type="project" value="InterPro"/>
</dbReference>
<keyword evidence="4" id="KW-0408">Iron</keyword>
<gene>
    <name evidence="8" type="ORF">HYG86_02865</name>
</gene>
<dbReference type="GO" id="GO:0031419">
    <property type="term" value="F:cobalamin binding"/>
    <property type="evidence" value="ECO:0007669"/>
    <property type="project" value="InterPro"/>
</dbReference>
<dbReference type="AlphaFoldDB" id="A0A7G9W513"/>
<feature type="domain" description="B12-binding" evidence="6">
    <location>
        <begin position="1"/>
        <end position="134"/>
    </location>
</feature>
<feature type="domain" description="Radical SAM core" evidence="7">
    <location>
        <begin position="168"/>
        <end position="396"/>
    </location>
</feature>
<dbReference type="Pfam" id="PF02310">
    <property type="entry name" value="B12-binding"/>
    <property type="match status" value="1"/>
</dbReference>
<evidence type="ECO:0000256" key="2">
    <source>
        <dbReference type="ARBA" id="ARBA00022691"/>
    </source>
</evidence>
<proteinExistence type="predicted"/>
<dbReference type="SFLD" id="SFLDG01082">
    <property type="entry name" value="B12-binding_domain_containing"/>
    <property type="match status" value="1"/>
</dbReference>
<evidence type="ECO:0000256" key="5">
    <source>
        <dbReference type="ARBA" id="ARBA00023014"/>
    </source>
</evidence>
<dbReference type="EMBL" id="CP058559">
    <property type="protein sequence ID" value="QNO13775.1"/>
    <property type="molecule type" value="Genomic_DNA"/>
</dbReference>
<dbReference type="InterPro" id="IPR023404">
    <property type="entry name" value="rSAM_horseshoe"/>
</dbReference>
<accession>A0A7G9W513</accession>
<protein>
    <submittedName>
        <fullName evidence="8">B12-binding domain-containing radical SAM protein</fullName>
    </submittedName>
</protein>
<dbReference type="InterPro" id="IPR058240">
    <property type="entry name" value="rSAM_sf"/>
</dbReference>
<keyword evidence="5" id="KW-0411">Iron-sulfur</keyword>
<dbReference type="SUPFAM" id="SSF102114">
    <property type="entry name" value="Radical SAM enzymes"/>
    <property type="match status" value="1"/>
</dbReference>
<evidence type="ECO:0000259" key="6">
    <source>
        <dbReference type="PROSITE" id="PS51332"/>
    </source>
</evidence>